<keyword evidence="6 11" id="KW-0547">Nucleotide-binding</keyword>
<evidence type="ECO:0000313" key="15">
    <source>
        <dbReference type="EMBL" id="KYF84626.1"/>
    </source>
</evidence>
<dbReference type="PANTHER" id="PTHR11956:SF5">
    <property type="entry name" value="ARGININE--TRNA LIGASE, CYTOPLASMIC"/>
    <property type="match status" value="1"/>
</dbReference>
<dbReference type="EMBL" id="JEMC01002902">
    <property type="protein sequence ID" value="KYF84626.1"/>
    <property type="molecule type" value="Genomic_DNA"/>
</dbReference>
<dbReference type="Gene3D" id="3.30.1360.70">
    <property type="entry name" value="Arginyl tRNA synthetase N-terminal domain"/>
    <property type="match status" value="1"/>
</dbReference>
<dbReference type="CDD" id="cd00671">
    <property type="entry name" value="ArgRS_core"/>
    <property type="match status" value="1"/>
</dbReference>
<dbReference type="GO" id="GO:0005737">
    <property type="term" value="C:cytoplasm"/>
    <property type="evidence" value="ECO:0007669"/>
    <property type="project" value="UniProtKB-SubCell"/>
</dbReference>
<dbReference type="InterPro" id="IPR005148">
    <property type="entry name" value="Arg-tRNA-synth_N"/>
</dbReference>
<evidence type="ECO:0000256" key="9">
    <source>
        <dbReference type="ARBA" id="ARBA00023146"/>
    </source>
</evidence>
<keyword evidence="8 11" id="KW-0648">Protein biosynthesis</keyword>
<dbReference type="Gene3D" id="3.40.50.620">
    <property type="entry name" value="HUPs"/>
    <property type="match status" value="1"/>
</dbReference>
<dbReference type="GO" id="GO:0006420">
    <property type="term" value="P:arginyl-tRNA aminoacylation"/>
    <property type="evidence" value="ECO:0007669"/>
    <property type="project" value="UniProtKB-UniRule"/>
</dbReference>
<dbReference type="GO" id="GO:0005524">
    <property type="term" value="F:ATP binding"/>
    <property type="evidence" value="ECO:0007669"/>
    <property type="project" value="UniProtKB-UniRule"/>
</dbReference>
<dbReference type="SUPFAM" id="SSF55190">
    <property type="entry name" value="Arginyl-tRNA synthetase (ArgRS), N-terminal 'additional' domain"/>
    <property type="match status" value="1"/>
</dbReference>
<keyword evidence="9 11" id="KW-0030">Aminoacyl-tRNA synthetase</keyword>
<feature type="domain" description="DALR anticodon binding" evidence="13">
    <location>
        <begin position="462"/>
        <end position="577"/>
    </location>
</feature>
<comment type="caution">
    <text evidence="11">Lacks conserved residue(s) required for the propagation of feature annotation.</text>
</comment>
<dbReference type="CDD" id="cd07956">
    <property type="entry name" value="Anticodon_Ia_Arg"/>
    <property type="match status" value="1"/>
</dbReference>
<accession>A0A150SMN7</accession>
<evidence type="ECO:0000313" key="16">
    <source>
        <dbReference type="Proteomes" id="UP000075515"/>
    </source>
</evidence>
<dbReference type="FunFam" id="3.40.50.620:FF:000030">
    <property type="entry name" value="Arginine--tRNA ligase"/>
    <property type="match status" value="1"/>
</dbReference>
<dbReference type="PANTHER" id="PTHR11956">
    <property type="entry name" value="ARGINYL-TRNA SYNTHETASE"/>
    <property type="match status" value="1"/>
</dbReference>
<keyword evidence="5 11" id="KW-0436">Ligase</keyword>
<comment type="subunit">
    <text evidence="3 11">Monomer.</text>
</comment>
<dbReference type="NCBIfam" id="TIGR00456">
    <property type="entry name" value="argS"/>
    <property type="match status" value="1"/>
</dbReference>
<name>A0A150SMN7_SORCE</name>
<comment type="catalytic activity">
    <reaction evidence="10 11">
        <text>tRNA(Arg) + L-arginine + ATP = L-arginyl-tRNA(Arg) + AMP + diphosphate</text>
        <dbReference type="Rhea" id="RHEA:20301"/>
        <dbReference type="Rhea" id="RHEA-COMP:9658"/>
        <dbReference type="Rhea" id="RHEA-COMP:9673"/>
        <dbReference type="ChEBI" id="CHEBI:30616"/>
        <dbReference type="ChEBI" id="CHEBI:32682"/>
        <dbReference type="ChEBI" id="CHEBI:33019"/>
        <dbReference type="ChEBI" id="CHEBI:78442"/>
        <dbReference type="ChEBI" id="CHEBI:78513"/>
        <dbReference type="ChEBI" id="CHEBI:456215"/>
        <dbReference type="EC" id="6.1.1.19"/>
    </reaction>
</comment>
<dbReference type="PRINTS" id="PR01038">
    <property type="entry name" value="TRNASYNTHARG"/>
</dbReference>
<evidence type="ECO:0000259" key="13">
    <source>
        <dbReference type="SMART" id="SM00836"/>
    </source>
</evidence>
<evidence type="ECO:0000256" key="8">
    <source>
        <dbReference type="ARBA" id="ARBA00022917"/>
    </source>
</evidence>
<dbReference type="HAMAP" id="MF_00123">
    <property type="entry name" value="Arg_tRNA_synth"/>
    <property type="match status" value="1"/>
</dbReference>
<feature type="domain" description="Arginyl tRNA synthetase N-terminal" evidence="14">
    <location>
        <begin position="6"/>
        <end position="87"/>
    </location>
</feature>
<dbReference type="InterPro" id="IPR008909">
    <property type="entry name" value="DALR_anticod-bd"/>
</dbReference>
<dbReference type="PROSITE" id="PS00178">
    <property type="entry name" value="AA_TRNA_LIGASE_I"/>
    <property type="match status" value="1"/>
</dbReference>
<dbReference type="InterPro" id="IPR036695">
    <property type="entry name" value="Arg-tRNA-synth_N_sf"/>
</dbReference>
<dbReference type="SUPFAM" id="SSF52374">
    <property type="entry name" value="Nucleotidylyl transferase"/>
    <property type="match status" value="1"/>
</dbReference>
<protein>
    <recommendedName>
        <fullName evidence="11">Arginine--tRNA ligase</fullName>
        <ecNumber evidence="11">6.1.1.19</ecNumber>
    </recommendedName>
    <alternativeName>
        <fullName evidence="11">Arginyl-tRNA synthetase</fullName>
        <shortName evidence="11">ArgRS</shortName>
    </alternativeName>
</protein>
<evidence type="ECO:0000256" key="5">
    <source>
        <dbReference type="ARBA" id="ARBA00022598"/>
    </source>
</evidence>
<reference evidence="15 16" key="1">
    <citation type="submission" date="2014-02" db="EMBL/GenBank/DDBJ databases">
        <title>The small core and large imbalanced accessory genome model reveals a collaborative survival strategy of Sorangium cellulosum strains in nature.</title>
        <authorList>
            <person name="Han K."/>
            <person name="Peng R."/>
            <person name="Blom J."/>
            <person name="Li Y.-Z."/>
        </authorList>
    </citation>
    <scope>NUCLEOTIDE SEQUENCE [LARGE SCALE GENOMIC DNA]</scope>
    <source>
        <strain evidence="15 16">So0149</strain>
    </source>
</reference>
<evidence type="ECO:0000256" key="1">
    <source>
        <dbReference type="ARBA" id="ARBA00004496"/>
    </source>
</evidence>
<evidence type="ECO:0000256" key="6">
    <source>
        <dbReference type="ARBA" id="ARBA00022741"/>
    </source>
</evidence>
<proteinExistence type="inferred from homology"/>
<organism evidence="15 16">
    <name type="scientific">Sorangium cellulosum</name>
    <name type="common">Polyangium cellulosum</name>
    <dbReference type="NCBI Taxonomy" id="56"/>
    <lineage>
        <taxon>Bacteria</taxon>
        <taxon>Pseudomonadati</taxon>
        <taxon>Myxococcota</taxon>
        <taxon>Polyangia</taxon>
        <taxon>Polyangiales</taxon>
        <taxon>Polyangiaceae</taxon>
        <taxon>Sorangium</taxon>
    </lineage>
</organism>
<evidence type="ECO:0000256" key="7">
    <source>
        <dbReference type="ARBA" id="ARBA00022840"/>
    </source>
</evidence>
<keyword evidence="7 11" id="KW-0067">ATP-binding</keyword>
<dbReference type="SMART" id="SM00836">
    <property type="entry name" value="DALR_1"/>
    <property type="match status" value="1"/>
</dbReference>
<evidence type="ECO:0000256" key="11">
    <source>
        <dbReference type="HAMAP-Rule" id="MF_00123"/>
    </source>
</evidence>
<dbReference type="InterPro" id="IPR009080">
    <property type="entry name" value="tRNAsynth_Ia_anticodon-bd"/>
</dbReference>
<comment type="caution">
    <text evidence="15">The sequence shown here is derived from an EMBL/GenBank/DDBJ whole genome shotgun (WGS) entry which is preliminary data.</text>
</comment>
<keyword evidence="4 11" id="KW-0963">Cytoplasm</keyword>
<dbReference type="InterPro" id="IPR014729">
    <property type="entry name" value="Rossmann-like_a/b/a_fold"/>
</dbReference>
<comment type="similarity">
    <text evidence="2 11 12">Belongs to the class-I aminoacyl-tRNA synthetase family.</text>
</comment>
<dbReference type="InterPro" id="IPR001412">
    <property type="entry name" value="aa-tRNA-synth_I_CS"/>
</dbReference>
<dbReference type="InterPro" id="IPR001278">
    <property type="entry name" value="Arg-tRNA-ligase"/>
</dbReference>
<sequence length="577" mass="62414">MADPVHALSRAFQEAITAAFGAEHAGADPSLRRSSHADYQANAAMALGKRLGRPPREVAAAIVGALQLGGICRKVEIAGPGFVNLTLEDAYLTRELADTASGGRLGIAPAAQPETVIVDYSGPNAAKEMHVGHLRSTIIGDALARVLEALGHRVIRQNHLGDWGTPFGMLIEHMLDLGEAAASQELSVGDLDAFYRQARAKFDGDPAFAERSRRRVVRLQGGDEQTLGLWRQLVRESTRYFESVYRRLGVTLTEADFAGESFYNPMLLDVLAELGQKGLARESEGALCVFPAGFTGKGGEPLPLIVRKQDGGYGYATTDLAAIRHRLTTVGAQRLIYVVGAPQSQHFAMVFATAREAGWLRPPARAEHVAFGSVLGADKKMFKTRSGDTVKLSDLLDEAVERATKVVLEKNPELDAEAAGAVARAVGVGAVKYADLSSDRIKDYVFDWDRMLAFEGNTAPYLMYAHARIRSIFRKAGVESPRGVGITVGEPAERALALELLRFGAVLEDVAATLEPHRLCGYLFELAGSFTTFYERCPVLRAESEEVRRSRLALCDLTAEVLAKGLGLLGIEAPERM</sequence>
<evidence type="ECO:0000256" key="3">
    <source>
        <dbReference type="ARBA" id="ARBA00011245"/>
    </source>
</evidence>
<evidence type="ECO:0000256" key="12">
    <source>
        <dbReference type="RuleBase" id="RU363038"/>
    </source>
</evidence>
<dbReference type="EC" id="6.1.1.19" evidence="11"/>
<evidence type="ECO:0000259" key="14">
    <source>
        <dbReference type="SMART" id="SM01016"/>
    </source>
</evidence>
<dbReference type="SUPFAM" id="SSF47323">
    <property type="entry name" value="Anticodon-binding domain of a subclass of class I aminoacyl-tRNA synthetases"/>
    <property type="match status" value="1"/>
</dbReference>
<evidence type="ECO:0000256" key="2">
    <source>
        <dbReference type="ARBA" id="ARBA00005594"/>
    </source>
</evidence>
<comment type="subcellular location">
    <subcellularLocation>
        <location evidence="1 11">Cytoplasm</location>
    </subcellularLocation>
</comment>
<dbReference type="Proteomes" id="UP000075515">
    <property type="component" value="Unassembled WGS sequence"/>
</dbReference>
<dbReference type="Gene3D" id="1.10.730.10">
    <property type="entry name" value="Isoleucyl-tRNA Synthetase, Domain 1"/>
    <property type="match status" value="1"/>
</dbReference>
<dbReference type="Pfam" id="PF00750">
    <property type="entry name" value="tRNA-synt_1d"/>
    <property type="match status" value="1"/>
</dbReference>
<dbReference type="Pfam" id="PF05746">
    <property type="entry name" value="DALR_1"/>
    <property type="match status" value="1"/>
</dbReference>
<dbReference type="GO" id="GO:0004814">
    <property type="term" value="F:arginine-tRNA ligase activity"/>
    <property type="evidence" value="ECO:0007669"/>
    <property type="project" value="UniProtKB-UniRule"/>
</dbReference>
<dbReference type="FunFam" id="1.10.730.10:FF:000008">
    <property type="entry name" value="Arginine--tRNA ligase"/>
    <property type="match status" value="1"/>
</dbReference>
<dbReference type="Pfam" id="PF03485">
    <property type="entry name" value="Arg_tRNA_synt_N"/>
    <property type="match status" value="1"/>
</dbReference>
<gene>
    <name evidence="11" type="primary">argS</name>
    <name evidence="15" type="ORF">BE18_41800</name>
</gene>
<evidence type="ECO:0000256" key="4">
    <source>
        <dbReference type="ARBA" id="ARBA00022490"/>
    </source>
</evidence>
<dbReference type="InterPro" id="IPR035684">
    <property type="entry name" value="ArgRS_core"/>
</dbReference>
<dbReference type="AlphaFoldDB" id="A0A150SMN7"/>
<dbReference type="SMART" id="SM01016">
    <property type="entry name" value="Arg_tRNA_synt_N"/>
    <property type="match status" value="1"/>
</dbReference>
<evidence type="ECO:0000256" key="10">
    <source>
        <dbReference type="ARBA" id="ARBA00049339"/>
    </source>
</evidence>